<dbReference type="RefSeq" id="XP_005710038.1">
    <property type="nucleotide sequence ID" value="XM_005709981.1"/>
</dbReference>
<dbReference type="GO" id="GO:0005773">
    <property type="term" value="C:vacuole"/>
    <property type="evidence" value="ECO:0007669"/>
    <property type="project" value="GOC"/>
</dbReference>
<dbReference type="Proteomes" id="UP000012073">
    <property type="component" value="Unassembled WGS sequence"/>
</dbReference>
<dbReference type="EMBL" id="HG002070">
    <property type="protein sequence ID" value="CDF39744.1"/>
    <property type="molecule type" value="Genomic_DNA"/>
</dbReference>
<dbReference type="GO" id="GO:0043161">
    <property type="term" value="P:proteasome-mediated ubiquitin-dependent protein catabolic process"/>
    <property type="evidence" value="ECO:0007669"/>
    <property type="project" value="TreeGrafter"/>
</dbReference>
<dbReference type="GO" id="GO:0034657">
    <property type="term" value="C:GID complex"/>
    <property type="evidence" value="ECO:0007669"/>
    <property type="project" value="TreeGrafter"/>
</dbReference>
<keyword evidence="4" id="KW-1185">Reference proteome</keyword>
<gene>
    <name evidence="3" type="ORF">CHC_T00006786001</name>
</gene>
<accession>R7QNR0</accession>
<dbReference type="OrthoDB" id="62at2759"/>
<dbReference type="PhylomeDB" id="R7QNR0"/>
<dbReference type="PANTHER" id="PTHR14534">
    <property type="entry name" value="VACUOLAR IMPORT AND DEGRADATION PROTEIN 24"/>
    <property type="match status" value="1"/>
</dbReference>
<protein>
    <submittedName>
        <fullName evidence="3">Uncharacterized protein</fullName>
    </submittedName>
</protein>
<reference evidence="4" key="1">
    <citation type="journal article" date="2013" name="Proc. Natl. Acad. Sci. U.S.A.">
        <title>Genome structure and metabolic features in the red seaweed Chondrus crispus shed light on evolution of the Archaeplastida.</title>
        <authorList>
            <person name="Collen J."/>
            <person name="Porcel B."/>
            <person name="Carre W."/>
            <person name="Ball S.G."/>
            <person name="Chaparro C."/>
            <person name="Tonon T."/>
            <person name="Barbeyron T."/>
            <person name="Michel G."/>
            <person name="Noel B."/>
            <person name="Valentin K."/>
            <person name="Elias M."/>
            <person name="Artiguenave F."/>
            <person name="Arun A."/>
            <person name="Aury J.M."/>
            <person name="Barbosa-Neto J.F."/>
            <person name="Bothwell J.H."/>
            <person name="Bouget F.Y."/>
            <person name="Brillet L."/>
            <person name="Cabello-Hurtado F."/>
            <person name="Capella-Gutierrez S."/>
            <person name="Charrier B."/>
            <person name="Cladiere L."/>
            <person name="Cock J.M."/>
            <person name="Coelho S.M."/>
            <person name="Colleoni C."/>
            <person name="Czjzek M."/>
            <person name="Da Silva C."/>
            <person name="Delage L."/>
            <person name="Denoeud F."/>
            <person name="Deschamps P."/>
            <person name="Dittami S.M."/>
            <person name="Gabaldon T."/>
            <person name="Gachon C.M."/>
            <person name="Groisillier A."/>
            <person name="Herve C."/>
            <person name="Jabbari K."/>
            <person name="Katinka M."/>
            <person name="Kloareg B."/>
            <person name="Kowalczyk N."/>
            <person name="Labadie K."/>
            <person name="Leblanc C."/>
            <person name="Lopez P.J."/>
            <person name="McLachlan D.H."/>
            <person name="Meslet-Cladiere L."/>
            <person name="Moustafa A."/>
            <person name="Nehr Z."/>
            <person name="Nyvall Collen P."/>
            <person name="Panaud O."/>
            <person name="Partensky F."/>
            <person name="Poulain J."/>
            <person name="Rensing S.A."/>
            <person name="Rousvoal S."/>
            <person name="Samson G."/>
            <person name="Symeonidi A."/>
            <person name="Weissenbach J."/>
            <person name="Zambounis A."/>
            <person name="Wincker P."/>
            <person name="Boyen C."/>
        </authorList>
    </citation>
    <scope>NUCLEOTIDE SEQUENCE [LARGE SCALE GENOMIC DNA]</scope>
    <source>
        <strain evidence="4">cv. Stackhouse</strain>
    </source>
</reference>
<dbReference type="AlphaFoldDB" id="R7QNR0"/>
<dbReference type="STRING" id="2769.R7QNR0"/>
<dbReference type="KEGG" id="ccp:CHC_T00006786001"/>
<proteinExistence type="inferred from homology"/>
<dbReference type="InterPro" id="IPR018618">
    <property type="entry name" value="GID4/10-like"/>
</dbReference>
<dbReference type="OMA" id="HWSKFQC"/>
<dbReference type="Gramene" id="CDF39744">
    <property type="protein sequence ID" value="CDF39744"/>
    <property type="gene ID" value="CHC_T00006786001"/>
</dbReference>
<feature type="compositionally biased region" description="Acidic residues" evidence="2">
    <location>
        <begin position="13"/>
        <end position="43"/>
    </location>
</feature>
<feature type="region of interest" description="Disordered" evidence="2">
    <location>
        <begin position="1"/>
        <end position="50"/>
    </location>
</feature>
<organism evidence="3 4">
    <name type="scientific">Chondrus crispus</name>
    <name type="common">Carrageen Irish moss</name>
    <name type="synonym">Polymorpha crispa</name>
    <dbReference type="NCBI Taxonomy" id="2769"/>
    <lineage>
        <taxon>Eukaryota</taxon>
        <taxon>Rhodophyta</taxon>
        <taxon>Florideophyceae</taxon>
        <taxon>Rhodymeniophycidae</taxon>
        <taxon>Gigartinales</taxon>
        <taxon>Gigartinaceae</taxon>
        <taxon>Chondrus</taxon>
    </lineage>
</organism>
<dbReference type="GO" id="GO:0007039">
    <property type="term" value="P:protein catabolic process in the vacuole"/>
    <property type="evidence" value="ECO:0007669"/>
    <property type="project" value="TreeGrafter"/>
</dbReference>
<sequence>MLPQTDALQGDPAAEEEAEEEDAESVEQDDEMGVAADAESEDEPAGKKTPLIPLPPASFLAPGQTFSGSQTVNQYQAKPADEWRVNVHIQAVDWQRGRISGSMEALDVPKAAAPVVTFWEGEIVDNRNYFFWTGRWEAHVEQDVDHWKRFVGFSRLHARVKKDRGDDIDLATCRYIFMRWKEVFFVSPGEDCGLTIAGFYYICMDRFTGSMLGYYYDPKSQPYQELRLNAVSLPGGHVFSSYDFN</sequence>
<evidence type="ECO:0000256" key="2">
    <source>
        <dbReference type="SAM" id="MobiDB-lite"/>
    </source>
</evidence>
<evidence type="ECO:0000313" key="4">
    <source>
        <dbReference type="Proteomes" id="UP000012073"/>
    </source>
</evidence>
<dbReference type="GO" id="GO:0006623">
    <property type="term" value="P:protein targeting to vacuole"/>
    <property type="evidence" value="ECO:0007669"/>
    <property type="project" value="TreeGrafter"/>
</dbReference>
<name>R7QNR0_CHOCR</name>
<dbReference type="Pfam" id="PF09783">
    <property type="entry name" value="Vac_ImportDeg"/>
    <property type="match status" value="1"/>
</dbReference>
<dbReference type="GO" id="GO:0045721">
    <property type="term" value="P:negative regulation of gluconeogenesis"/>
    <property type="evidence" value="ECO:0007669"/>
    <property type="project" value="TreeGrafter"/>
</dbReference>
<comment type="similarity">
    <text evidence="1">Belongs to the GID4/VID24 family.</text>
</comment>
<evidence type="ECO:0000313" key="3">
    <source>
        <dbReference type="EMBL" id="CDF39744.1"/>
    </source>
</evidence>
<dbReference type="PANTHER" id="PTHR14534:SF3">
    <property type="entry name" value="GID COMPLEX SUBUNIT 4 HOMOLOG"/>
    <property type="match status" value="1"/>
</dbReference>
<dbReference type="GeneID" id="17317710"/>
<evidence type="ECO:0000256" key="1">
    <source>
        <dbReference type="ARBA" id="ARBA00061469"/>
    </source>
</evidence>